<evidence type="ECO:0000256" key="3">
    <source>
        <dbReference type="ARBA" id="ARBA00022737"/>
    </source>
</evidence>
<evidence type="ECO:0000256" key="4">
    <source>
        <dbReference type="ARBA" id="ARBA00022741"/>
    </source>
</evidence>
<evidence type="ECO:0000256" key="9">
    <source>
        <dbReference type="ARBA" id="ARBA00023125"/>
    </source>
</evidence>
<name>A0A4P2VJD8_FLUSA</name>
<keyword evidence="5" id="KW-0227">DNA damage</keyword>
<dbReference type="GO" id="GO:0003677">
    <property type="term" value="F:DNA binding"/>
    <property type="evidence" value="ECO:0007669"/>
    <property type="project" value="UniProtKB-KW"/>
</dbReference>
<dbReference type="Pfam" id="PF17760">
    <property type="entry name" value="UvrA_inter"/>
    <property type="match status" value="1"/>
</dbReference>
<evidence type="ECO:0000256" key="7">
    <source>
        <dbReference type="ARBA" id="ARBA00022840"/>
    </source>
</evidence>
<keyword evidence="10" id="KW-0234">DNA repair</keyword>
<evidence type="ECO:0000256" key="8">
    <source>
        <dbReference type="ARBA" id="ARBA00022881"/>
    </source>
</evidence>
<feature type="domain" description="UvrA interaction" evidence="14">
    <location>
        <begin position="136"/>
        <end position="243"/>
    </location>
</feature>
<comment type="similarity">
    <text evidence="11">Belongs to the ABC transporter superfamily. UvrA family.</text>
</comment>
<evidence type="ECO:0000256" key="6">
    <source>
        <dbReference type="ARBA" id="ARBA00022769"/>
    </source>
</evidence>
<dbReference type="PANTHER" id="PTHR43152">
    <property type="entry name" value="UVRABC SYSTEM PROTEIN A"/>
    <property type="match status" value="1"/>
</dbReference>
<dbReference type="Gene3D" id="3.30.190.20">
    <property type="match status" value="1"/>
</dbReference>
<keyword evidence="9" id="KW-0238">DNA-binding</keyword>
<dbReference type="OrthoDB" id="5287123at2"/>
<proteinExistence type="inferred from homology"/>
<dbReference type="KEGG" id="sbf:JCM31447_00770"/>
<keyword evidence="2" id="KW-0963">Cytoplasm</keyword>
<evidence type="ECO:0000256" key="10">
    <source>
        <dbReference type="ARBA" id="ARBA00023204"/>
    </source>
</evidence>
<organism evidence="15 16">
    <name type="scientific">Fluviispira sanaruensis</name>
    <dbReference type="NCBI Taxonomy" id="2493639"/>
    <lineage>
        <taxon>Bacteria</taxon>
        <taxon>Pseudomonadati</taxon>
        <taxon>Bdellovibrionota</taxon>
        <taxon>Oligoflexia</taxon>
        <taxon>Silvanigrellales</taxon>
        <taxon>Silvanigrellaceae</taxon>
        <taxon>Fluviispira</taxon>
    </lineage>
</organism>
<keyword evidence="3" id="KW-0677">Repeat</keyword>
<evidence type="ECO:0000256" key="11">
    <source>
        <dbReference type="ARBA" id="ARBA00038000"/>
    </source>
</evidence>
<keyword evidence="6" id="KW-0228">DNA excision</keyword>
<dbReference type="Gene3D" id="3.40.50.300">
    <property type="entry name" value="P-loop containing nucleotide triphosphate hydrolases"/>
    <property type="match status" value="3"/>
</dbReference>
<dbReference type="PROSITE" id="PS00211">
    <property type="entry name" value="ABC_TRANSPORTER_1"/>
    <property type="match status" value="1"/>
</dbReference>
<dbReference type="RefSeq" id="WP_130605420.1">
    <property type="nucleotide sequence ID" value="NZ_AP019368.1"/>
</dbReference>
<dbReference type="InterPro" id="IPR041102">
    <property type="entry name" value="UvrA_inter"/>
</dbReference>
<accession>A0A4P2VJD8</accession>
<evidence type="ECO:0000313" key="16">
    <source>
        <dbReference type="Proteomes" id="UP000291236"/>
    </source>
</evidence>
<keyword evidence="4" id="KW-0547">Nucleotide-binding</keyword>
<dbReference type="GO" id="GO:0005737">
    <property type="term" value="C:cytoplasm"/>
    <property type="evidence" value="ECO:0007669"/>
    <property type="project" value="UniProtKB-SubCell"/>
</dbReference>
<comment type="subcellular location">
    <subcellularLocation>
        <location evidence="1">Cytoplasm</location>
    </subcellularLocation>
</comment>
<dbReference type="EMBL" id="AP019368">
    <property type="protein sequence ID" value="BBH51660.1"/>
    <property type="molecule type" value="Genomic_DNA"/>
</dbReference>
<keyword evidence="8" id="KW-0267">Excision nuclease</keyword>
<dbReference type="GO" id="GO:0005524">
    <property type="term" value="F:ATP binding"/>
    <property type="evidence" value="ECO:0007669"/>
    <property type="project" value="UniProtKB-KW"/>
</dbReference>
<dbReference type="AlphaFoldDB" id="A0A4P2VJD8"/>
<dbReference type="PANTHER" id="PTHR43152:SF3">
    <property type="entry name" value="UVRABC SYSTEM PROTEIN A"/>
    <property type="match status" value="1"/>
</dbReference>
<protein>
    <recommendedName>
        <fullName evidence="12">UvrABC system protein A</fullName>
    </recommendedName>
    <alternativeName>
        <fullName evidence="13">Excinuclease ABC subunit A</fullName>
    </alternativeName>
</protein>
<dbReference type="InterPro" id="IPR027417">
    <property type="entry name" value="P-loop_NTPase"/>
</dbReference>
<dbReference type="SUPFAM" id="SSF52540">
    <property type="entry name" value="P-loop containing nucleoside triphosphate hydrolases"/>
    <property type="match status" value="2"/>
</dbReference>
<dbReference type="GO" id="GO:0016887">
    <property type="term" value="F:ATP hydrolysis activity"/>
    <property type="evidence" value="ECO:0007669"/>
    <property type="project" value="InterPro"/>
</dbReference>
<dbReference type="Gene3D" id="1.20.1580.10">
    <property type="entry name" value="ABC transporter ATPase like domain"/>
    <property type="match status" value="3"/>
</dbReference>
<evidence type="ECO:0000256" key="13">
    <source>
        <dbReference type="ARBA" id="ARBA00042156"/>
    </source>
</evidence>
<dbReference type="InterPro" id="IPR017871">
    <property type="entry name" value="ABC_transporter-like_CS"/>
</dbReference>
<dbReference type="Proteomes" id="UP000291236">
    <property type="component" value="Chromosome"/>
</dbReference>
<dbReference type="GO" id="GO:0004518">
    <property type="term" value="F:nuclease activity"/>
    <property type="evidence" value="ECO:0007669"/>
    <property type="project" value="UniProtKB-KW"/>
</dbReference>
<evidence type="ECO:0000256" key="2">
    <source>
        <dbReference type="ARBA" id="ARBA00022490"/>
    </source>
</evidence>
<evidence type="ECO:0000259" key="14">
    <source>
        <dbReference type="Pfam" id="PF17760"/>
    </source>
</evidence>
<keyword evidence="16" id="KW-1185">Reference proteome</keyword>
<gene>
    <name evidence="15" type="ORF">JCM31447_00770</name>
</gene>
<evidence type="ECO:0000256" key="12">
    <source>
        <dbReference type="ARBA" id="ARBA00039316"/>
    </source>
</evidence>
<evidence type="ECO:0000256" key="5">
    <source>
        <dbReference type="ARBA" id="ARBA00022763"/>
    </source>
</evidence>
<dbReference type="GO" id="GO:0006281">
    <property type="term" value="P:DNA repair"/>
    <property type="evidence" value="ECO:0007669"/>
    <property type="project" value="UniProtKB-KW"/>
</dbReference>
<evidence type="ECO:0000256" key="1">
    <source>
        <dbReference type="ARBA" id="ARBA00004496"/>
    </source>
</evidence>
<reference evidence="15 16" key="1">
    <citation type="submission" date="2018-12" db="EMBL/GenBank/DDBJ databases">
        <title>Rubrispira sanarue gen. nov., sp., nov., a member of the order Silvanigrellales, isolated from a brackish lake in Hamamatsu Japan.</title>
        <authorList>
            <person name="Maejima Y."/>
            <person name="Iino T."/>
            <person name="Muraguchi Y."/>
            <person name="Fukuda K."/>
            <person name="Nojiri H."/>
            <person name="Ohkuma M."/>
            <person name="Moriuchi R."/>
            <person name="Dohra H."/>
            <person name="Kimbara K."/>
            <person name="Shintani M."/>
        </authorList>
    </citation>
    <scope>NUCLEOTIDE SEQUENCE [LARGE SCALE GENOMIC DNA]</scope>
    <source>
        <strain evidence="15 16">RF1110005</strain>
    </source>
</reference>
<keyword evidence="7" id="KW-0067">ATP-binding</keyword>
<sequence length="828" mass="92054">MKTISVRGAQEHNLKNIDLDIPKNALVVFTGVSGSGKSSLVFDTVYAEAFRRFTDSSQASYYVMGSSQFAKMSRPRFRSIMGLPPALGLSQRQGVAGKISTVGTISGVSDLFRVYFAAFGDFYCRKCDIPLKAFSFSEISKKIMEEFEQKKIMLIASIAEKRKGLFKTEIEKFRELGFSKLRINGEIFDLQDEKVKITIDAKKLNTIDIIIDFLIINSEKKQRIERSIFQALEYGKGILKVEIGNKYYIFNTKSRCPQCGESSPKIDPRYFSHSSIGQCEKCEGEGSEGEGLPADLFPCKICSGTRLTPIRPIVRILRKTYEEIHLMNMNKLFDFVDTDLRNISQGDKSKEKIFSEIFRSIISINKVGLNHLILNRAGSSLSPGDLQRLRLASMISNKLSGVMYAVDEPCQGLTAEEVKKITLIFKELIKDGASILAVEHHPTFLSECEILFLMGPGAGVHGGQIVAKTTDHVHLKDLLAKQQLQKVVSKIEVPTSMPAKIKKLSKKSSKSVDSAVSLENTPNNLEKGYISFSDISLRNLKMQDITIQQGAITVLRGESGRGKSSFLDLCLLPALSAFGGKGLEEDLTRIPQYGKFSKVNSKNISVNIVGYVKPGSMTRSSRRSVASALEVIAPLREIFAKLPASQVMGLTESHFSWNSKFGRCDKCEGRGYIELPQKYAQSVRVECELCLGAKLNSRSLLPRFKGANLADIMDFTLEQTLEVFENHKHIASKVSRACQFGLGYIQLGQGMDSLSGGELQRLNLTLELKRASLEGAWFILTHPSTGLHGPDIQILGNLMKVMTERGATFVLIENREEFSKFADNIIEF</sequence>
<evidence type="ECO:0000313" key="15">
    <source>
        <dbReference type="EMBL" id="BBH51660.1"/>
    </source>
</evidence>